<sequence length="377" mass="42754">MADQHSKRYNRFSNKRKTIHDEEEQTLTLSRCTVRSSSSSSNQFKAIQSYSYKRHSEWKTSRRLDSTSMHVYRKWTYSDCDSSDYKDGALGCTMLKEVDCYSDLYVALQQDGYEGVLKARTGDAQDGCAIFWNHERFNLLHEESIEFQSFGLRNNVAQFCVLKMNADSFNPEPKMSKSMAHRLSEEWGGIPVVLGGDFNSVPQSAAYQYISSAKLDILQHDRKRVSGQIQMPLCHAFSTKGPFRNGRQKPSICRWTDEELKIASGSEEVTCLQHSLKLHSAYHGVPGSVTTRDDIGEPLATSFHCNFMGTVDYIWHSDQLVPVRVLETLPINALEKLGGLPSKLRALLVRSIALDGYLSLPFRHKCHSAKNFGIVIF</sequence>
<dbReference type="GO" id="GO:0000175">
    <property type="term" value="F:3'-5'-RNA exonuclease activity"/>
    <property type="evidence" value="ECO:0007669"/>
    <property type="project" value="TreeGrafter"/>
</dbReference>
<organism evidence="2 3">
    <name type="scientific">Chenopodium quinoa</name>
    <name type="common">Quinoa</name>
    <dbReference type="NCBI Taxonomy" id="63459"/>
    <lineage>
        <taxon>Eukaryota</taxon>
        <taxon>Viridiplantae</taxon>
        <taxon>Streptophyta</taxon>
        <taxon>Embryophyta</taxon>
        <taxon>Tracheophyta</taxon>
        <taxon>Spermatophyta</taxon>
        <taxon>Magnoliopsida</taxon>
        <taxon>eudicotyledons</taxon>
        <taxon>Gunneridae</taxon>
        <taxon>Pentapetalae</taxon>
        <taxon>Caryophyllales</taxon>
        <taxon>Chenopodiaceae</taxon>
        <taxon>Chenopodioideae</taxon>
        <taxon>Atripliceae</taxon>
        <taxon>Chenopodium</taxon>
    </lineage>
</organism>
<dbReference type="InterPro" id="IPR005135">
    <property type="entry name" value="Endo/exonuclease/phosphatase"/>
</dbReference>
<dbReference type="SUPFAM" id="SSF56219">
    <property type="entry name" value="DNase I-like"/>
    <property type="match status" value="1"/>
</dbReference>
<feature type="domain" description="Endonuclease/exonuclease/phosphatase" evidence="1">
    <location>
        <begin position="119"/>
        <end position="326"/>
    </location>
</feature>
<dbReference type="PANTHER" id="PTHR12121:SF74">
    <property type="entry name" value="CARBON CATABOLITE REPRESSOR PROTEIN 4 HOMOLOG 5"/>
    <property type="match status" value="1"/>
</dbReference>
<protein>
    <recommendedName>
        <fullName evidence="1">Endonuclease/exonuclease/phosphatase domain-containing protein</fullName>
    </recommendedName>
</protein>
<dbReference type="AlphaFoldDB" id="A0A803MIB1"/>
<proteinExistence type="predicted"/>
<keyword evidence="3" id="KW-1185">Reference proteome</keyword>
<dbReference type="InterPro" id="IPR050410">
    <property type="entry name" value="CCR4/nocturin_mRNA_transcr"/>
</dbReference>
<dbReference type="InterPro" id="IPR036691">
    <property type="entry name" value="Endo/exonu/phosph_ase_sf"/>
</dbReference>
<evidence type="ECO:0000313" key="2">
    <source>
        <dbReference type="EnsemblPlants" id="AUR62029859-RA:cds"/>
    </source>
</evidence>
<accession>A0A803MIB1</accession>
<dbReference type="Gramene" id="AUR62029859-RA">
    <property type="protein sequence ID" value="AUR62029859-RA:cds"/>
    <property type="gene ID" value="AUR62029859"/>
</dbReference>
<name>A0A803MIB1_CHEQI</name>
<evidence type="ECO:0000259" key="1">
    <source>
        <dbReference type="Pfam" id="PF03372"/>
    </source>
</evidence>
<reference evidence="2" key="1">
    <citation type="journal article" date="2017" name="Nature">
        <title>The genome of Chenopodium quinoa.</title>
        <authorList>
            <person name="Jarvis D.E."/>
            <person name="Ho Y.S."/>
            <person name="Lightfoot D.J."/>
            <person name="Schmoeckel S.M."/>
            <person name="Li B."/>
            <person name="Borm T.J.A."/>
            <person name="Ohyanagi H."/>
            <person name="Mineta K."/>
            <person name="Michell C.T."/>
            <person name="Saber N."/>
            <person name="Kharbatia N.M."/>
            <person name="Rupper R.R."/>
            <person name="Sharp A.R."/>
            <person name="Dally N."/>
            <person name="Boughton B.A."/>
            <person name="Woo Y.H."/>
            <person name="Gao G."/>
            <person name="Schijlen E.G.W.M."/>
            <person name="Guo X."/>
            <person name="Momin A.A."/>
            <person name="Negrao S."/>
            <person name="Al-Babili S."/>
            <person name="Gehring C."/>
            <person name="Roessner U."/>
            <person name="Jung C."/>
            <person name="Murphy K."/>
            <person name="Arold S.T."/>
            <person name="Gojobori T."/>
            <person name="van der Linden C.G."/>
            <person name="van Loo E.N."/>
            <person name="Jellen E.N."/>
            <person name="Maughan P.J."/>
            <person name="Tester M."/>
        </authorList>
    </citation>
    <scope>NUCLEOTIDE SEQUENCE [LARGE SCALE GENOMIC DNA]</scope>
    <source>
        <strain evidence="2">cv. PI 614886</strain>
    </source>
</reference>
<dbReference type="Gene3D" id="3.60.10.10">
    <property type="entry name" value="Endonuclease/exonuclease/phosphatase"/>
    <property type="match status" value="2"/>
</dbReference>
<dbReference type="EnsemblPlants" id="AUR62029859-RA">
    <property type="protein sequence ID" value="AUR62029859-RA:cds"/>
    <property type="gene ID" value="AUR62029859"/>
</dbReference>
<dbReference type="Proteomes" id="UP000596660">
    <property type="component" value="Unplaced"/>
</dbReference>
<evidence type="ECO:0000313" key="3">
    <source>
        <dbReference type="Proteomes" id="UP000596660"/>
    </source>
</evidence>
<reference evidence="2" key="2">
    <citation type="submission" date="2021-03" db="UniProtKB">
        <authorList>
            <consortium name="EnsemblPlants"/>
        </authorList>
    </citation>
    <scope>IDENTIFICATION</scope>
</reference>
<dbReference type="Pfam" id="PF03372">
    <property type="entry name" value="Exo_endo_phos"/>
    <property type="match status" value="1"/>
</dbReference>
<dbReference type="PANTHER" id="PTHR12121">
    <property type="entry name" value="CARBON CATABOLITE REPRESSOR PROTEIN 4"/>
    <property type="match status" value="1"/>
</dbReference>